<evidence type="ECO:0000256" key="4">
    <source>
        <dbReference type="SAM" id="MobiDB-lite"/>
    </source>
</evidence>
<evidence type="ECO:0000256" key="3">
    <source>
        <dbReference type="ARBA" id="ARBA00022884"/>
    </source>
</evidence>
<evidence type="ECO:0000313" key="5">
    <source>
        <dbReference type="EMBL" id="ATW68836.1"/>
    </source>
</evidence>
<name>A0A3G1L4Q0_9REOV</name>
<organism evidence="5">
    <name type="scientific">Baku virus</name>
    <dbReference type="NCBI Taxonomy" id="1484571"/>
    <lineage>
        <taxon>Viruses</taxon>
        <taxon>Riboviria</taxon>
        <taxon>Orthornavirae</taxon>
        <taxon>Duplornaviricota</taxon>
        <taxon>Resentoviricetes</taxon>
        <taxon>Reovirales</taxon>
        <taxon>Sedoreoviridae</taxon>
        <taxon>Orbivirus</taxon>
    </lineage>
</organism>
<keyword evidence="3" id="KW-0694">RNA-binding</keyword>
<feature type="region of interest" description="Disordered" evidence="4">
    <location>
        <begin position="224"/>
        <end position="300"/>
    </location>
</feature>
<dbReference type="InterPro" id="IPR037194">
    <property type="entry name" value="NS2_N"/>
</dbReference>
<feature type="compositionally biased region" description="Polar residues" evidence="4">
    <location>
        <begin position="277"/>
        <end position="294"/>
    </location>
</feature>
<proteinExistence type="predicted"/>
<evidence type="ECO:0000256" key="2">
    <source>
        <dbReference type="ARBA" id="ARBA00014070"/>
    </source>
</evidence>
<comment type="function">
    <text evidence="1">Single-stranded RNA-binding protein.</text>
</comment>
<dbReference type="EMBL" id="KY023355">
    <property type="protein sequence ID" value="ATW68836.1"/>
    <property type="molecule type" value="Genomic_RNA"/>
</dbReference>
<dbReference type="Pfam" id="PF04514">
    <property type="entry name" value="BTV_NS2"/>
    <property type="match status" value="1"/>
</dbReference>
<accession>A0A3G1L4Q0</accession>
<evidence type="ECO:0000256" key="1">
    <source>
        <dbReference type="ARBA" id="ARBA00002402"/>
    </source>
</evidence>
<dbReference type="SUPFAM" id="SSF110132">
    <property type="entry name" value="BTV NS2-like ssRNA-binding domain"/>
    <property type="match status" value="1"/>
</dbReference>
<protein>
    <recommendedName>
        <fullName evidence="2">Non-structural protein NS2</fullName>
    </recommendedName>
</protein>
<sequence>MAAETPKMIRRPFTKVLAIKSGGSDFVAQMCKTLAREYLVVKHGMGTQIVGADSPPPKSMLLLIPHEGAFRLLDRDQSLFVMVDRDGIEVAQDRWPGMRFETIDLVTRGVELTIAGQTITTEVRYGVAVGSVPPYVPDESKLKDDEPDFPGVKFIEVEGGMREFRERLREDAEVRASMLTTALHEAQPTRCLGRLMGMKNADLGRLRVREVPSRPRMLASVGMTDSTAPTIETRALAPPPPPSAKAAFTRPLVLEPTAVRTTVAPPPAPRPVPSQAARDSSAASTPMRSPSPALSTGDVAPSYDDLIQSAYASLVQQEPELADYTPCRPGAVGLFSRDLGSYNIDPMQMECYVVDTLKCRFSRCGDAEARRLRVLVNDDRVYFVPEQ</sequence>
<reference evidence="5" key="1">
    <citation type="submission" date="2016-10" db="EMBL/GenBank/DDBJ databases">
        <title>Genetic diversity of tick-borne orbiviruses.</title>
        <authorList>
            <person name="Eremyan A.A."/>
            <person name="Alkhovsky S.V."/>
            <person name="Shchetinin A.M."/>
        </authorList>
    </citation>
    <scope>NUCLEOTIDE SEQUENCE</scope>
    <source>
        <strain evidence="5">LEIV-2826Tur</strain>
    </source>
</reference>
<dbReference type="InterPro" id="IPR007602">
    <property type="entry name" value="BTV_NS2"/>
</dbReference>
<gene>
    <name evidence="5" type="primary">ViP</name>
</gene>
<dbReference type="GO" id="GO:0003723">
    <property type="term" value="F:RNA binding"/>
    <property type="evidence" value="ECO:0007669"/>
    <property type="project" value="UniProtKB-KW"/>
</dbReference>